<name>A0A177AHZ8_9PEZI</name>
<gene>
    <name evidence="2" type="ORF">VC83_01576</name>
</gene>
<dbReference type="AlphaFoldDB" id="A0A177AHZ8"/>
<keyword evidence="1" id="KW-0472">Membrane</keyword>
<accession>A0A177AHZ8</accession>
<dbReference type="GeneID" id="36284665"/>
<dbReference type="RefSeq" id="XP_024326989.1">
    <property type="nucleotide sequence ID" value="XM_024465251.1"/>
</dbReference>
<sequence length="109" mass="12341">MATGLVAAVTQLTAKTLARCDGINAQTAPSLPSVSHLARSRGRQFLIAKYFTISKTGYTQWWLFQFGFSSMLSLYFHFLMFGVSLKVLAKGYAGGKMWPFMVLSWWRWC</sequence>
<keyword evidence="1" id="KW-0812">Transmembrane</keyword>
<organism evidence="2">
    <name type="scientific">Pseudogymnoascus destructans</name>
    <dbReference type="NCBI Taxonomy" id="655981"/>
    <lineage>
        <taxon>Eukaryota</taxon>
        <taxon>Fungi</taxon>
        <taxon>Dikarya</taxon>
        <taxon>Ascomycota</taxon>
        <taxon>Pezizomycotina</taxon>
        <taxon>Leotiomycetes</taxon>
        <taxon>Thelebolales</taxon>
        <taxon>Thelebolaceae</taxon>
        <taxon>Pseudogymnoascus</taxon>
    </lineage>
</organism>
<keyword evidence="1" id="KW-1133">Transmembrane helix</keyword>
<dbReference type="Proteomes" id="UP000077154">
    <property type="component" value="Unassembled WGS sequence"/>
</dbReference>
<feature type="transmembrane region" description="Helical" evidence="1">
    <location>
        <begin position="62"/>
        <end position="88"/>
    </location>
</feature>
<reference evidence="2" key="1">
    <citation type="submission" date="2016-03" db="EMBL/GenBank/DDBJ databases">
        <title>Updated assembly of Pseudogymnoascus destructans, the fungus causing white-nose syndrome of bats.</title>
        <authorList>
            <person name="Palmer J.M."/>
            <person name="Drees K.P."/>
            <person name="Foster J.T."/>
            <person name="Lindner D.L."/>
        </authorList>
    </citation>
    <scope>NUCLEOTIDE SEQUENCE [LARGE SCALE GENOMIC DNA]</scope>
    <source>
        <strain evidence="2">20631-21</strain>
    </source>
</reference>
<evidence type="ECO:0000313" key="2">
    <source>
        <dbReference type="EMBL" id="OAF61715.1"/>
    </source>
</evidence>
<protein>
    <submittedName>
        <fullName evidence="2">Uncharacterized protein</fullName>
    </submittedName>
</protein>
<evidence type="ECO:0000256" key="1">
    <source>
        <dbReference type="SAM" id="Phobius"/>
    </source>
</evidence>
<proteinExistence type="predicted"/>
<dbReference type="EMBL" id="KV441388">
    <property type="protein sequence ID" value="OAF61715.1"/>
    <property type="molecule type" value="Genomic_DNA"/>
</dbReference>